<gene>
    <name evidence="2" type="ORF">FE257_004805</name>
</gene>
<evidence type="ECO:0000259" key="1">
    <source>
        <dbReference type="Pfam" id="PF12697"/>
    </source>
</evidence>
<dbReference type="Gene3D" id="3.40.50.1820">
    <property type="entry name" value="alpha/beta hydrolase"/>
    <property type="match status" value="1"/>
</dbReference>
<accession>A0AAD4CR79</accession>
<dbReference type="Proteomes" id="UP001194746">
    <property type="component" value="Unassembled WGS sequence"/>
</dbReference>
<evidence type="ECO:0000313" key="3">
    <source>
        <dbReference type="Proteomes" id="UP001194746"/>
    </source>
</evidence>
<name>A0AAD4CR79_ASPNN</name>
<dbReference type="EMBL" id="VCAU01000020">
    <property type="protein sequence ID" value="KAF9891241.1"/>
    <property type="molecule type" value="Genomic_DNA"/>
</dbReference>
<evidence type="ECO:0000313" key="2">
    <source>
        <dbReference type="EMBL" id="KAF9891241.1"/>
    </source>
</evidence>
<dbReference type="SUPFAM" id="SSF53474">
    <property type="entry name" value="alpha/beta-Hydrolases"/>
    <property type="match status" value="1"/>
</dbReference>
<dbReference type="InterPro" id="IPR000073">
    <property type="entry name" value="AB_hydrolase_1"/>
</dbReference>
<dbReference type="PANTHER" id="PTHR37017:SF11">
    <property type="entry name" value="ESTERASE_LIPASE_THIOESTERASE DOMAIN-CONTAINING PROTEIN"/>
    <property type="match status" value="1"/>
</dbReference>
<dbReference type="PANTHER" id="PTHR37017">
    <property type="entry name" value="AB HYDROLASE-1 DOMAIN-CONTAINING PROTEIN-RELATED"/>
    <property type="match status" value="1"/>
</dbReference>
<protein>
    <recommendedName>
        <fullName evidence="1">AB hydrolase-1 domain-containing protein</fullName>
    </recommendedName>
</protein>
<sequence>MANSQKPIIVIIPGAYHTPFQYRKISDSLRAGGYEVISSSHIVCSDDVDPEKTFFDDAAAYRKKLIPFLDQGKNAVIVSHSYGSLPAVHTVQGQTVAERAERGLIGGIVGVVNIAGFVFPARGKGIKGDDQIDPPPPFQLVKDGIAHLQDGAKPLFFGGLTPEEIEFEWAHLEKKQTRKSFTVFPQYVESEIQCPKTYILCEQDEAVPPAFQEQMARLGGYDIVRLDSAHAPFLTIPQEVVAIIEKVADSSSSSSSGNGN</sequence>
<keyword evidence="3" id="KW-1185">Reference proteome</keyword>
<dbReference type="InterPro" id="IPR052897">
    <property type="entry name" value="Sec-Metab_Biosynth_Hydrolase"/>
</dbReference>
<organism evidence="2 3">
    <name type="scientific">Aspergillus nanangensis</name>
    <dbReference type="NCBI Taxonomy" id="2582783"/>
    <lineage>
        <taxon>Eukaryota</taxon>
        <taxon>Fungi</taxon>
        <taxon>Dikarya</taxon>
        <taxon>Ascomycota</taxon>
        <taxon>Pezizomycotina</taxon>
        <taxon>Eurotiomycetes</taxon>
        <taxon>Eurotiomycetidae</taxon>
        <taxon>Eurotiales</taxon>
        <taxon>Aspergillaceae</taxon>
        <taxon>Aspergillus</taxon>
        <taxon>Aspergillus subgen. Circumdati</taxon>
    </lineage>
</organism>
<reference evidence="2" key="1">
    <citation type="journal article" date="2019" name="Beilstein J. Org. Chem.">
        <title>Nanangenines: drimane sesquiterpenoids as the dominant metabolite cohort of a novel Australian fungus, Aspergillus nanangensis.</title>
        <authorList>
            <person name="Lacey H.J."/>
            <person name="Gilchrist C.L.M."/>
            <person name="Crombie A."/>
            <person name="Kalaitzis J.A."/>
            <person name="Vuong D."/>
            <person name="Rutledge P.J."/>
            <person name="Turner P."/>
            <person name="Pitt J.I."/>
            <person name="Lacey E."/>
            <person name="Chooi Y.H."/>
            <person name="Piggott A.M."/>
        </authorList>
    </citation>
    <scope>NUCLEOTIDE SEQUENCE</scope>
    <source>
        <strain evidence="2">MST-FP2251</strain>
    </source>
</reference>
<comment type="caution">
    <text evidence="2">The sequence shown here is derived from an EMBL/GenBank/DDBJ whole genome shotgun (WGS) entry which is preliminary data.</text>
</comment>
<proteinExistence type="predicted"/>
<dbReference type="InterPro" id="IPR029058">
    <property type="entry name" value="AB_hydrolase_fold"/>
</dbReference>
<feature type="domain" description="AB hydrolase-1" evidence="1">
    <location>
        <begin position="9"/>
        <end position="242"/>
    </location>
</feature>
<dbReference type="Pfam" id="PF12697">
    <property type="entry name" value="Abhydrolase_6"/>
    <property type="match status" value="1"/>
</dbReference>
<reference evidence="2" key="2">
    <citation type="submission" date="2020-02" db="EMBL/GenBank/DDBJ databases">
        <authorList>
            <person name="Gilchrist C.L.M."/>
            <person name="Chooi Y.-H."/>
        </authorList>
    </citation>
    <scope>NUCLEOTIDE SEQUENCE</scope>
    <source>
        <strain evidence="2">MST-FP2251</strain>
    </source>
</reference>
<dbReference type="AlphaFoldDB" id="A0AAD4CR79"/>